<feature type="region of interest" description="Disordered" evidence="1">
    <location>
        <begin position="1"/>
        <end position="64"/>
    </location>
</feature>
<keyword evidence="3" id="KW-1185">Reference proteome</keyword>
<protein>
    <submittedName>
        <fullName evidence="2">Uncharacterized protein</fullName>
    </submittedName>
</protein>
<dbReference type="GeneID" id="96004367"/>
<feature type="compositionally biased region" description="Polar residues" evidence="1">
    <location>
        <begin position="34"/>
        <end position="43"/>
    </location>
</feature>
<dbReference type="EMBL" id="JAAQHG020000007">
    <property type="protein sequence ID" value="KAL1588201.1"/>
    <property type="molecule type" value="Genomic_DNA"/>
</dbReference>
<name>A0AB34KXD3_9PEZI</name>
<accession>A0AB34KXD3</accession>
<comment type="caution">
    <text evidence="2">The sequence shown here is derived from an EMBL/GenBank/DDBJ whole genome shotgun (WGS) entry which is preliminary data.</text>
</comment>
<dbReference type="AlphaFoldDB" id="A0AB34KXD3"/>
<gene>
    <name evidence="2" type="ORF">WHR41_02923</name>
</gene>
<sequence>MAPGGPPAVDNGNREQHRKVKETEREQPRGVITPRSNSGSDCPTQLPYRDDKLDEGSVSNTDAYIPRRSQRLSSLRLSQEDSGQDAVAVAFPELLAKIEGAVCTRHNRIGIWALHLLMVNHPLMYKYFWSSLKEKVEAGDRCIENELLWRKFVELS</sequence>
<dbReference type="RefSeq" id="XP_069231306.1">
    <property type="nucleotide sequence ID" value="XM_069371529.1"/>
</dbReference>
<evidence type="ECO:0000256" key="1">
    <source>
        <dbReference type="SAM" id="MobiDB-lite"/>
    </source>
</evidence>
<proteinExistence type="predicted"/>
<dbReference type="Proteomes" id="UP000803884">
    <property type="component" value="Unassembled WGS sequence"/>
</dbReference>
<reference evidence="2 3" key="1">
    <citation type="journal article" date="2020" name="Microbiol. Resour. Announc.">
        <title>Draft Genome Sequence of a Cladosporium Species Isolated from the Mesophotic Ascidian Didemnum maculosum.</title>
        <authorList>
            <person name="Gioti A."/>
            <person name="Siaperas R."/>
            <person name="Nikolaivits E."/>
            <person name="Le Goff G."/>
            <person name="Ouazzani J."/>
            <person name="Kotoulas G."/>
            <person name="Topakas E."/>
        </authorList>
    </citation>
    <scope>NUCLEOTIDE SEQUENCE [LARGE SCALE GENOMIC DNA]</scope>
    <source>
        <strain evidence="2 3">TM138-S3</strain>
    </source>
</reference>
<evidence type="ECO:0000313" key="3">
    <source>
        <dbReference type="Proteomes" id="UP000803884"/>
    </source>
</evidence>
<evidence type="ECO:0000313" key="2">
    <source>
        <dbReference type="EMBL" id="KAL1588201.1"/>
    </source>
</evidence>
<organism evidence="2 3">
    <name type="scientific">Cladosporium halotolerans</name>
    <dbReference type="NCBI Taxonomy" id="1052096"/>
    <lineage>
        <taxon>Eukaryota</taxon>
        <taxon>Fungi</taxon>
        <taxon>Dikarya</taxon>
        <taxon>Ascomycota</taxon>
        <taxon>Pezizomycotina</taxon>
        <taxon>Dothideomycetes</taxon>
        <taxon>Dothideomycetidae</taxon>
        <taxon>Cladosporiales</taxon>
        <taxon>Cladosporiaceae</taxon>
        <taxon>Cladosporium</taxon>
    </lineage>
</organism>